<evidence type="ECO:0000259" key="1">
    <source>
        <dbReference type="Pfam" id="PF08241"/>
    </source>
</evidence>
<dbReference type="GO" id="GO:0008757">
    <property type="term" value="F:S-adenosylmethionine-dependent methyltransferase activity"/>
    <property type="evidence" value="ECO:0007669"/>
    <property type="project" value="InterPro"/>
</dbReference>
<accession>M1NCN8</accession>
<dbReference type="InterPro" id="IPR013216">
    <property type="entry name" value="Methyltransf_11"/>
</dbReference>
<dbReference type="SUPFAM" id="SSF54534">
    <property type="entry name" value="FKBP-like"/>
    <property type="match status" value="1"/>
</dbReference>
<dbReference type="AlphaFoldDB" id="M1NCN8"/>
<dbReference type="InterPro" id="IPR029063">
    <property type="entry name" value="SAM-dependent_MTases_sf"/>
</dbReference>
<organism evidence="2 3">
    <name type="scientific">Desulfocapsa sulfexigens (strain DSM 10523 / SB164P1)</name>
    <dbReference type="NCBI Taxonomy" id="1167006"/>
    <lineage>
        <taxon>Bacteria</taxon>
        <taxon>Pseudomonadati</taxon>
        <taxon>Thermodesulfobacteriota</taxon>
        <taxon>Desulfobulbia</taxon>
        <taxon>Desulfobulbales</taxon>
        <taxon>Desulfocapsaceae</taxon>
        <taxon>Desulfocapsa</taxon>
    </lineage>
</organism>
<dbReference type="PANTHER" id="PTHR43036">
    <property type="entry name" value="OSJNBB0011N17.9 PROTEIN"/>
    <property type="match status" value="1"/>
</dbReference>
<dbReference type="HOGENOM" id="CLU_681003_0_0_7"/>
<dbReference type="InterPro" id="IPR046357">
    <property type="entry name" value="PPIase_dom_sf"/>
</dbReference>
<dbReference type="Gene3D" id="3.40.50.150">
    <property type="entry name" value="Vaccinia Virus protein VP39"/>
    <property type="match status" value="1"/>
</dbReference>
<protein>
    <submittedName>
        <fullName evidence="2">FKBP-type peptidyl-prolyl cis-trans isomerase</fullName>
    </submittedName>
</protein>
<dbReference type="Proteomes" id="UP000011721">
    <property type="component" value="Chromosome"/>
</dbReference>
<gene>
    <name evidence="2" type="ordered locus">UWK_00925</name>
</gene>
<dbReference type="Gene3D" id="3.10.50.40">
    <property type="match status" value="1"/>
</dbReference>
<dbReference type="PATRIC" id="fig|1167006.5.peg.1037"/>
<dbReference type="PANTHER" id="PTHR43036:SF2">
    <property type="entry name" value="OS04G0481300 PROTEIN"/>
    <property type="match status" value="1"/>
</dbReference>
<proteinExistence type="predicted"/>
<feature type="domain" description="Methyltransferase type 11" evidence="1">
    <location>
        <begin position="257"/>
        <end position="329"/>
    </location>
</feature>
<dbReference type="OrthoDB" id="529208at2"/>
<dbReference type="EMBL" id="CP003985">
    <property type="protein sequence ID" value="AGF77499.1"/>
    <property type="molecule type" value="Genomic_DNA"/>
</dbReference>
<dbReference type="STRING" id="1167006.UWK_00925"/>
<keyword evidence="2" id="KW-0413">Isomerase</keyword>
<keyword evidence="3" id="KW-1185">Reference proteome</keyword>
<dbReference type="Pfam" id="PF08241">
    <property type="entry name" value="Methyltransf_11"/>
    <property type="match status" value="1"/>
</dbReference>
<dbReference type="SUPFAM" id="SSF53335">
    <property type="entry name" value="S-adenosyl-L-methionine-dependent methyltransferases"/>
    <property type="match status" value="1"/>
</dbReference>
<dbReference type="eggNOG" id="COG2226">
    <property type="taxonomic scope" value="Bacteria"/>
</dbReference>
<name>M1NCN8_DESSD</name>
<dbReference type="GO" id="GO:0003755">
    <property type="term" value="F:peptidyl-prolyl cis-trans isomerase activity"/>
    <property type="evidence" value="ECO:0007669"/>
    <property type="project" value="InterPro"/>
</dbReference>
<dbReference type="KEGG" id="dsf:UWK_00925"/>
<dbReference type="RefSeq" id="WP_015403195.1">
    <property type="nucleotide sequence ID" value="NC_020304.1"/>
</dbReference>
<dbReference type="eggNOG" id="COG1047">
    <property type="taxonomic scope" value="Bacteria"/>
</dbReference>
<evidence type="ECO:0000313" key="2">
    <source>
        <dbReference type="EMBL" id="AGF77499.1"/>
    </source>
</evidence>
<dbReference type="CDD" id="cd02440">
    <property type="entry name" value="AdoMet_MTases"/>
    <property type="match status" value="1"/>
</dbReference>
<sequence>MKTLEKDSKAIVEFTLEWSAGGVQFRDSLWADPVSMWRDWFEPELAAALTGKKEGERVSVTVPASVSLLPYQKNKLVRVTPRQFAAPNKAHKPLEPRMGQFYPQGYLHGQSGVFQVSIAPARYVGMEEGKFLFDLNHPLAGHDLTVHAEVIQIDTSKTERGGRCEDWLERAAADGPGMQSRYKGQETAFFSPKSLERGDESADGDFYQEPRMVQHLDSTARNHIGTEYGHILAPESRILDLMGSWDSHLPDELAVRQLTVLGMNKEELAANSRAGERMVRDLNKNSALPFDENSFDAIICTASVEYLIDPLAVFKELQRVLVPGGVLAIAFSNRWFPSKAVSIWGQLHEFERLGMVLEMFHRTGGFQDLSASSRRGLPRPEDDPHWEISHSDPVYMAWGRKSADGK</sequence>
<reference evidence="3" key="1">
    <citation type="journal article" date="2013" name="Stand. Genomic Sci.">
        <title>Complete genome sequence of Desulfocapsa sulfexigens, a marine deltaproteobacterium specialized in disproportionating inorganic sulfur compounds.</title>
        <authorList>
            <person name="Finster K.W."/>
            <person name="Kjeldsen K.U."/>
            <person name="Kube M."/>
            <person name="Reinhardt R."/>
            <person name="Mussmann M."/>
            <person name="Amann R."/>
            <person name="Schreiber L."/>
        </authorList>
    </citation>
    <scope>NUCLEOTIDE SEQUENCE [LARGE SCALE GENOMIC DNA]</scope>
    <source>
        <strain evidence="3">DSM 10523 / SB164P1</strain>
    </source>
</reference>
<evidence type="ECO:0000313" key="3">
    <source>
        <dbReference type="Proteomes" id="UP000011721"/>
    </source>
</evidence>